<evidence type="ECO:0000256" key="7">
    <source>
        <dbReference type="ARBA" id="ARBA00023136"/>
    </source>
</evidence>
<keyword evidence="6 9" id="KW-1133">Transmembrane helix</keyword>
<proteinExistence type="inferred from homology"/>
<dbReference type="InterPro" id="IPR018461">
    <property type="entry name" value="Na/H_Antiport_NhaC-like_C"/>
</dbReference>
<evidence type="ECO:0000256" key="1">
    <source>
        <dbReference type="ARBA" id="ARBA00004651"/>
    </source>
</evidence>
<evidence type="ECO:0000256" key="9">
    <source>
        <dbReference type="SAM" id="Phobius"/>
    </source>
</evidence>
<evidence type="ECO:0000256" key="3">
    <source>
        <dbReference type="ARBA" id="ARBA00022449"/>
    </source>
</evidence>
<keyword evidence="12" id="KW-1185">Reference proteome</keyword>
<feature type="transmembrane region" description="Helical" evidence="9">
    <location>
        <begin position="336"/>
        <end position="360"/>
    </location>
</feature>
<keyword evidence="7 9" id="KW-0472">Membrane</keyword>
<sequence length="443" mass="48195">MDLLFGVSGALVTLFIAIYNGYFIGYALMLCLLIFIGIGIKRGYPLNDLLIMAFNGGKKSFVVLKIFVLIGIITSTWMASGTVPGIVSYSMRYMNPDFFILYAFLIASLISFLLGTAFGTVSTVGVAFIVMAKGGGVNIDITAGAIISGAYFGDRISPMSSSANLVANLTNTDLYGNIKNMFKTGNLAVLACIIIYGFVSFNNPLNLVESELVPQIYNTFNISPMVLLPTIIILVFSLFKIDVKISMVVSIITAVILCITIQGYTPSEIFNIITTGFHLENNNPLNDIIKGGGILSMGSAVMVVFISCAMAGIFEETAMLNKIESIFTRANSRKEVFLYTNIVSFFTAAIGSNQSISIVLTNQLMGKTYSNKGIDKENFAVDLENTSIVLAPLIPWNISALIPTTTMMVSSYGYLPYSYFLFLIPLLNFFTLRKNSDVVVLSK</sequence>
<evidence type="ECO:0000256" key="8">
    <source>
        <dbReference type="ARBA" id="ARBA00038435"/>
    </source>
</evidence>
<feature type="transmembrane region" description="Helical" evidence="9">
    <location>
        <begin position="99"/>
        <end position="130"/>
    </location>
</feature>
<comment type="similarity">
    <text evidence="8">Belongs to the NhaC Na(+)/H(+) (TC 2.A.35) antiporter family.</text>
</comment>
<dbReference type="Proteomes" id="UP000263486">
    <property type="component" value="Unassembled WGS sequence"/>
</dbReference>
<dbReference type="PANTHER" id="PTHR33451:SF3">
    <property type="entry name" value="MALATE-2H(+)_NA(+)-LACTATE ANTIPORTER"/>
    <property type="match status" value="1"/>
</dbReference>
<gene>
    <name evidence="11" type="ORF">DYH56_10585</name>
</gene>
<keyword evidence="2" id="KW-0813">Transport</keyword>
<feature type="transmembrane region" description="Helical" evidence="9">
    <location>
        <begin position="221"/>
        <end position="239"/>
    </location>
</feature>
<feature type="transmembrane region" description="Helical" evidence="9">
    <location>
        <begin position="246"/>
        <end position="264"/>
    </location>
</feature>
<dbReference type="InterPro" id="IPR052180">
    <property type="entry name" value="NhaC_Na-H+_Antiporter"/>
</dbReference>
<keyword evidence="3" id="KW-0050">Antiport</keyword>
<keyword evidence="4" id="KW-1003">Cell membrane</keyword>
<feature type="domain" description="Na+/H+ antiporter NhaC-like C-terminal" evidence="10">
    <location>
        <begin position="149"/>
        <end position="426"/>
    </location>
</feature>
<dbReference type="EMBL" id="QUAJ01000018">
    <property type="protein sequence ID" value="REI40597.1"/>
    <property type="molecule type" value="Genomic_DNA"/>
</dbReference>
<name>A0ABX9KFL7_9FUSO</name>
<feature type="transmembrane region" description="Helical" evidence="9">
    <location>
        <begin position="294"/>
        <end position="315"/>
    </location>
</feature>
<feature type="transmembrane region" description="Helical" evidence="9">
    <location>
        <begin position="414"/>
        <end position="432"/>
    </location>
</feature>
<evidence type="ECO:0000313" key="12">
    <source>
        <dbReference type="Proteomes" id="UP000263486"/>
    </source>
</evidence>
<dbReference type="RefSeq" id="WP_114642842.1">
    <property type="nucleotide sequence ID" value="NZ_JAACIO010000019.1"/>
</dbReference>
<organism evidence="11 12">
    <name type="scientific">Psychrilyobacter piezotolerans</name>
    <dbReference type="NCBI Taxonomy" id="2293438"/>
    <lineage>
        <taxon>Bacteria</taxon>
        <taxon>Fusobacteriati</taxon>
        <taxon>Fusobacteriota</taxon>
        <taxon>Fusobacteriia</taxon>
        <taxon>Fusobacteriales</taxon>
        <taxon>Fusobacteriaceae</taxon>
        <taxon>Psychrilyobacter</taxon>
    </lineage>
</organism>
<evidence type="ECO:0000256" key="4">
    <source>
        <dbReference type="ARBA" id="ARBA00022475"/>
    </source>
</evidence>
<dbReference type="Pfam" id="PF03553">
    <property type="entry name" value="Na_H_antiporter"/>
    <property type="match status" value="1"/>
</dbReference>
<feature type="transmembrane region" description="Helical" evidence="9">
    <location>
        <begin position="61"/>
        <end position="79"/>
    </location>
</feature>
<keyword evidence="5 9" id="KW-0812">Transmembrane</keyword>
<feature type="transmembrane region" description="Helical" evidence="9">
    <location>
        <begin position="184"/>
        <end position="201"/>
    </location>
</feature>
<comment type="subcellular location">
    <subcellularLocation>
        <location evidence="1">Cell membrane</location>
        <topology evidence="1">Multi-pass membrane protein</topology>
    </subcellularLocation>
</comment>
<evidence type="ECO:0000256" key="5">
    <source>
        <dbReference type="ARBA" id="ARBA00022692"/>
    </source>
</evidence>
<reference evidence="11 12" key="1">
    <citation type="submission" date="2018-08" db="EMBL/GenBank/DDBJ databases">
        <title>Draft genome sequence of Psychrilyobacter sp. strain SD5 isolated from Black Sea water.</title>
        <authorList>
            <person name="Yadav S."/>
            <person name="Villanueva L."/>
            <person name="Damste J.S.S."/>
        </authorList>
    </citation>
    <scope>NUCLEOTIDE SEQUENCE [LARGE SCALE GENOMIC DNA]</scope>
    <source>
        <strain evidence="11 12">SD5</strain>
    </source>
</reference>
<dbReference type="PANTHER" id="PTHR33451">
    <property type="entry name" value="MALATE-2H(+)/NA(+)-LACTATE ANTIPORTER"/>
    <property type="match status" value="1"/>
</dbReference>
<accession>A0ABX9KFL7</accession>
<evidence type="ECO:0000256" key="2">
    <source>
        <dbReference type="ARBA" id="ARBA00022448"/>
    </source>
</evidence>
<feature type="transmembrane region" description="Helical" evidence="9">
    <location>
        <begin position="12"/>
        <end position="40"/>
    </location>
</feature>
<protein>
    <submittedName>
        <fullName evidence="11">Na+/H+ antiporter NhaC family protein</fullName>
    </submittedName>
</protein>
<evidence type="ECO:0000256" key="6">
    <source>
        <dbReference type="ARBA" id="ARBA00022989"/>
    </source>
</evidence>
<comment type="caution">
    <text evidence="11">The sequence shown here is derived from an EMBL/GenBank/DDBJ whole genome shotgun (WGS) entry which is preliminary data.</text>
</comment>
<evidence type="ECO:0000259" key="10">
    <source>
        <dbReference type="Pfam" id="PF03553"/>
    </source>
</evidence>
<evidence type="ECO:0000313" key="11">
    <source>
        <dbReference type="EMBL" id="REI40597.1"/>
    </source>
</evidence>